<dbReference type="SUPFAM" id="SSF57414">
    <property type="entry name" value="Hairpin loop containing domain-like"/>
    <property type="match status" value="1"/>
</dbReference>
<dbReference type="Pfam" id="PF00024">
    <property type="entry name" value="PAN_1"/>
    <property type="match status" value="2"/>
</dbReference>
<feature type="domain" description="Apple" evidence="3">
    <location>
        <begin position="145"/>
        <end position="197"/>
    </location>
</feature>
<keyword evidence="7" id="KW-1185">Reference proteome</keyword>
<gene>
    <name evidence="6" type="ORF">DM02DRAFT_618590</name>
</gene>
<dbReference type="PANTHER" id="PTHR32208">
    <property type="entry name" value="SECRETED PROTEIN-RELATED"/>
    <property type="match status" value="1"/>
</dbReference>
<dbReference type="Proteomes" id="UP000244855">
    <property type="component" value="Unassembled WGS sequence"/>
</dbReference>
<evidence type="ECO:0000313" key="6">
    <source>
        <dbReference type="EMBL" id="PVH94468.1"/>
    </source>
</evidence>
<accession>A0A2V1D8T0</accession>
<dbReference type="OrthoDB" id="2019572at2759"/>
<dbReference type="InterPro" id="IPR006652">
    <property type="entry name" value="Kelch_1"/>
</dbReference>
<dbReference type="InterPro" id="IPR013783">
    <property type="entry name" value="Ig-like_fold"/>
</dbReference>
<dbReference type="InterPro" id="IPR003609">
    <property type="entry name" value="Pan_app"/>
</dbReference>
<dbReference type="PROSITE" id="PS51257">
    <property type="entry name" value="PROKAR_LIPOPROTEIN"/>
    <property type="match status" value="1"/>
</dbReference>
<feature type="signal peptide" evidence="2">
    <location>
        <begin position="1"/>
        <end position="22"/>
    </location>
</feature>
<name>A0A2V1D8T0_9PLEO</name>
<dbReference type="PANTHER" id="PTHR32208:SF56">
    <property type="entry name" value="GALACTOSE OXIDASE-RELATED"/>
    <property type="match status" value="1"/>
</dbReference>
<feature type="domain" description="Galactose oxidase-like Early set" evidence="5">
    <location>
        <begin position="612"/>
        <end position="710"/>
    </location>
</feature>
<dbReference type="InterPro" id="IPR014756">
    <property type="entry name" value="Ig_E-set"/>
</dbReference>
<evidence type="ECO:0000259" key="3">
    <source>
        <dbReference type="Pfam" id="PF00024"/>
    </source>
</evidence>
<dbReference type="Gene3D" id="2.130.10.80">
    <property type="entry name" value="Galactose oxidase/kelch, beta-propeller"/>
    <property type="match status" value="1"/>
</dbReference>
<dbReference type="SUPFAM" id="SSF50965">
    <property type="entry name" value="Galactose oxidase, central domain"/>
    <property type="match status" value="1"/>
</dbReference>
<evidence type="ECO:0000256" key="1">
    <source>
        <dbReference type="ARBA" id="ARBA00022729"/>
    </source>
</evidence>
<sequence>MIKSTLIQALSASSLLVTLASATLTSCPGEETSWSTGAGQLYTTCPNSDYTHGGRSLQIVNNVQNCQACVEICSKDTRCRRAVYDKQGKICHVKDERNSMWWETDSRFDAIRLDTEIKDRTPISACLVQQTTYRAPKGATYNMCTGSDYEGGSAKIFRQVTTSNACADLCSTTNGCKKAVFDHQDNVCHIKKAEPATLVWVKNKRFSTITLPTTSNTATQGKWSDIVRLPLIPVAAYVVPKFPQPDSLMYFSSWGVDAFGGASGMTQFGGLDLNSGAVSHREVVNTNHDMFCPAISQLADGRILIQGGSDAEAVSIYDPATNNFTRAADMTVGRGYQTSTILSNGKVFTIGGAYSGPRKGKNGEIYDPETELWTYLPNADVKPILTTDHEGIWREDNHAWLFGWKDGSVFQAGPGVDQHWFGTEGEGSIVKAGTRDTDDAMCGIFVMYDAVNGKILSAGGSPDYTNSAANKRAHITTIGEPNTPSTIERVSDMSFQRGFSNAVVLPDGTVLVTGGQKKSLVFTNTDGVLIPELFNPETKQWTQLAASAVPRNYHSISILLPDSRVFVGGGGLCWVSKIRGSTAGCDKTVDHADGEFYEPPFLFNADGTYAKRPIIAGLPQESVKVGATLNFRVTELADGEKAKVSLIRMGSVTHSVNSDQRRIPLEDLTVNGGQYSAQLPTDSGILLPGYYYLFAMSSTGTPSIGQTVHVVL</sequence>
<keyword evidence="1 2" id="KW-0732">Signal</keyword>
<dbReference type="Pfam" id="PF07250">
    <property type="entry name" value="Glyoxal_oxid_N"/>
    <property type="match status" value="1"/>
</dbReference>
<evidence type="ECO:0000256" key="2">
    <source>
        <dbReference type="SAM" id="SignalP"/>
    </source>
</evidence>
<proteinExistence type="predicted"/>
<dbReference type="Gene3D" id="3.50.4.10">
    <property type="entry name" value="Hepatocyte Growth Factor"/>
    <property type="match status" value="1"/>
</dbReference>
<dbReference type="Gene3D" id="2.60.40.10">
    <property type="entry name" value="Immunoglobulins"/>
    <property type="match status" value="1"/>
</dbReference>
<dbReference type="SUPFAM" id="SSF81296">
    <property type="entry name" value="E set domains"/>
    <property type="match status" value="1"/>
</dbReference>
<feature type="domain" description="Glyoxal oxidase N-terminal" evidence="4">
    <location>
        <begin position="482"/>
        <end position="570"/>
    </location>
</feature>
<organism evidence="6 7">
    <name type="scientific">Periconia macrospinosa</name>
    <dbReference type="NCBI Taxonomy" id="97972"/>
    <lineage>
        <taxon>Eukaryota</taxon>
        <taxon>Fungi</taxon>
        <taxon>Dikarya</taxon>
        <taxon>Ascomycota</taxon>
        <taxon>Pezizomycotina</taxon>
        <taxon>Dothideomycetes</taxon>
        <taxon>Pleosporomycetidae</taxon>
        <taxon>Pleosporales</taxon>
        <taxon>Massarineae</taxon>
        <taxon>Periconiaceae</taxon>
        <taxon>Periconia</taxon>
    </lineage>
</organism>
<dbReference type="InterPro" id="IPR009880">
    <property type="entry name" value="Glyoxal_oxidase_N"/>
</dbReference>
<dbReference type="STRING" id="97972.A0A2V1D8T0"/>
<evidence type="ECO:0000259" key="4">
    <source>
        <dbReference type="Pfam" id="PF07250"/>
    </source>
</evidence>
<protein>
    <submittedName>
        <fullName evidence="6">Galactose oxidase</fullName>
    </submittedName>
</protein>
<dbReference type="EMBL" id="KZ805533">
    <property type="protein sequence ID" value="PVH94468.1"/>
    <property type="molecule type" value="Genomic_DNA"/>
</dbReference>
<dbReference type="Pfam" id="PF09118">
    <property type="entry name" value="GO-like_E_set"/>
    <property type="match status" value="1"/>
</dbReference>
<dbReference type="SMART" id="SM00612">
    <property type="entry name" value="Kelch"/>
    <property type="match status" value="2"/>
</dbReference>
<feature type="chain" id="PRO_5016112484" evidence="2">
    <location>
        <begin position="23"/>
        <end position="712"/>
    </location>
</feature>
<evidence type="ECO:0000313" key="7">
    <source>
        <dbReference type="Proteomes" id="UP000244855"/>
    </source>
</evidence>
<dbReference type="InterPro" id="IPR015202">
    <property type="entry name" value="GO-like_E_set"/>
</dbReference>
<dbReference type="CDD" id="cd02851">
    <property type="entry name" value="E_set_GO_C"/>
    <property type="match status" value="1"/>
</dbReference>
<dbReference type="AlphaFoldDB" id="A0A2V1D8T0"/>
<feature type="domain" description="Apple" evidence="3">
    <location>
        <begin position="48"/>
        <end position="99"/>
    </location>
</feature>
<evidence type="ECO:0000259" key="5">
    <source>
        <dbReference type="Pfam" id="PF09118"/>
    </source>
</evidence>
<dbReference type="InterPro" id="IPR037293">
    <property type="entry name" value="Gal_Oxidase_central_sf"/>
</dbReference>
<reference evidence="6 7" key="1">
    <citation type="journal article" date="2018" name="Sci. Rep.">
        <title>Comparative genomics provides insights into the lifestyle and reveals functional heterogeneity of dark septate endophytic fungi.</title>
        <authorList>
            <person name="Knapp D.G."/>
            <person name="Nemeth J.B."/>
            <person name="Barry K."/>
            <person name="Hainaut M."/>
            <person name="Henrissat B."/>
            <person name="Johnson J."/>
            <person name="Kuo A."/>
            <person name="Lim J.H.P."/>
            <person name="Lipzen A."/>
            <person name="Nolan M."/>
            <person name="Ohm R.A."/>
            <person name="Tamas L."/>
            <person name="Grigoriev I.V."/>
            <person name="Spatafora J.W."/>
            <person name="Nagy L.G."/>
            <person name="Kovacs G.M."/>
        </authorList>
    </citation>
    <scope>NUCLEOTIDE SEQUENCE [LARGE SCALE GENOMIC DNA]</scope>
    <source>
        <strain evidence="6 7">DSE2036</strain>
    </source>
</reference>
<dbReference type="InterPro" id="IPR011043">
    <property type="entry name" value="Gal_Oxase/kelch_b-propeller"/>
</dbReference>